<dbReference type="AlphaFoldDB" id="E6QE33"/>
<protein>
    <submittedName>
        <fullName evidence="2">Uncharacterized protein</fullName>
    </submittedName>
</protein>
<accession>E6QE33</accession>
<dbReference type="EMBL" id="CABP01000118">
    <property type="protein sequence ID" value="CBI05459.1"/>
    <property type="molecule type" value="Genomic_DNA"/>
</dbReference>
<sequence length="31" mass="3335">MDKYPKTAAQPLLRDDLGQRHPAAVEATGLA</sequence>
<gene>
    <name evidence="2" type="ORF">CARN5_1028</name>
</gene>
<feature type="region of interest" description="Disordered" evidence="1">
    <location>
        <begin position="1"/>
        <end position="31"/>
    </location>
</feature>
<proteinExistence type="predicted"/>
<evidence type="ECO:0000256" key="1">
    <source>
        <dbReference type="SAM" id="MobiDB-lite"/>
    </source>
</evidence>
<comment type="caution">
    <text evidence="2">The sequence shown here is derived from an EMBL/GenBank/DDBJ whole genome shotgun (WGS) entry which is preliminary data.</text>
</comment>
<name>E6QE33_9ZZZZ</name>
<reference evidence="2" key="1">
    <citation type="submission" date="2009-10" db="EMBL/GenBank/DDBJ databases">
        <title>Diversity of trophic interactions inside an arsenic-rich microbial ecosystem.</title>
        <authorList>
            <person name="Bertin P.N."/>
            <person name="Heinrich-Salmeron A."/>
            <person name="Pelletier E."/>
            <person name="Goulhen-Chollet F."/>
            <person name="Arsene-Ploetze F."/>
            <person name="Gallien S."/>
            <person name="Calteau A."/>
            <person name="Vallenet D."/>
            <person name="Casiot C."/>
            <person name="Chane-Woon-Ming B."/>
            <person name="Giloteaux L."/>
            <person name="Barakat M."/>
            <person name="Bonnefoy V."/>
            <person name="Bruneel O."/>
            <person name="Chandler M."/>
            <person name="Cleiss J."/>
            <person name="Duran R."/>
            <person name="Elbaz-Poulichet F."/>
            <person name="Fonknechten N."/>
            <person name="Lauga B."/>
            <person name="Mornico D."/>
            <person name="Ortet P."/>
            <person name="Schaeffer C."/>
            <person name="Siguier P."/>
            <person name="Alexander Thil Smith A."/>
            <person name="Van Dorsselaer A."/>
            <person name="Weissenbach J."/>
            <person name="Medigue C."/>
            <person name="Le Paslier D."/>
        </authorList>
    </citation>
    <scope>NUCLEOTIDE SEQUENCE</scope>
</reference>
<evidence type="ECO:0000313" key="2">
    <source>
        <dbReference type="EMBL" id="CBI05459.1"/>
    </source>
</evidence>
<organism evidence="2">
    <name type="scientific">mine drainage metagenome</name>
    <dbReference type="NCBI Taxonomy" id="410659"/>
    <lineage>
        <taxon>unclassified sequences</taxon>
        <taxon>metagenomes</taxon>
        <taxon>ecological metagenomes</taxon>
    </lineage>
</organism>